<name>A0A9D1VHG6_9LACO</name>
<reference evidence="1" key="2">
    <citation type="submission" date="2021-04" db="EMBL/GenBank/DDBJ databases">
        <authorList>
            <person name="Gilroy R."/>
        </authorList>
    </citation>
    <scope>NUCLEOTIDE SEQUENCE</scope>
    <source>
        <strain evidence="1">ChiSxjej3B15-572</strain>
    </source>
</reference>
<protein>
    <submittedName>
        <fullName evidence="1">Uncharacterized protein</fullName>
    </submittedName>
</protein>
<dbReference type="AlphaFoldDB" id="A0A9D1VHG6"/>
<evidence type="ECO:0000313" key="1">
    <source>
        <dbReference type="EMBL" id="HIX35258.1"/>
    </source>
</evidence>
<accession>A0A9D1VHG6</accession>
<evidence type="ECO:0000313" key="2">
    <source>
        <dbReference type="Proteomes" id="UP000824231"/>
    </source>
</evidence>
<comment type="caution">
    <text evidence="1">The sequence shown here is derived from an EMBL/GenBank/DDBJ whole genome shotgun (WGS) entry which is preliminary data.</text>
</comment>
<organism evidence="1 2">
    <name type="scientific">Candidatus Limosilactobacillus merdigallinarum</name>
    <dbReference type="NCBI Taxonomy" id="2838652"/>
    <lineage>
        <taxon>Bacteria</taxon>
        <taxon>Bacillati</taxon>
        <taxon>Bacillota</taxon>
        <taxon>Bacilli</taxon>
        <taxon>Lactobacillales</taxon>
        <taxon>Lactobacillaceae</taxon>
        <taxon>Limosilactobacillus</taxon>
    </lineage>
</organism>
<sequence length="64" mass="7471">MSDKNYEELLKQLHDGELDELVINPPEFMEFQKVFQASPYRSQIEGNAKHGGEIHYHLIKGDQK</sequence>
<reference evidence="1" key="1">
    <citation type="journal article" date="2021" name="PeerJ">
        <title>Extensive microbial diversity within the chicken gut microbiome revealed by metagenomics and culture.</title>
        <authorList>
            <person name="Gilroy R."/>
            <person name="Ravi A."/>
            <person name="Getino M."/>
            <person name="Pursley I."/>
            <person name="Horton D.L."/>
            <person name="Alikhan N.F."/>
            <person name="Baker D."/>
            <person name="Gharbi K."/>
            <person name="Hall N."/>
            <person name="Watson M."/>
            <person name="Adriaenssens E.M."/>
            <person name="Foster-Nyarko E."/>
            <person name="Jarju S."/>
            <person name="Secka A."/>
            <person name="Antonio M."/>
            <person name="Oren A."/>
            <person name="Chaudhuri R.R."/>
            <person name="La Ragione R."/>
            <person name="Hildebrand F."/>
            <person name="Pallen M.J."/>
        </authorList>
    </citation>
    <scope>NUCLEOTIDE SEQUENCE</scope>
    <source>
        <strain evidence="1">ChiSxjej3B15-572</strain>
    </source>
</reference>
<dbReference type="EMBL" id="DXFH01000007">
    <property type="protein sequence ID" value="HIX35258.1"/>
    <property type="molecule type" value="Genomic_DNA"/>
</dbReference>
<gene>
    <name evidence="1" type="ORF">H9856_02435</name>
</gene>
<dbReference type="Proteomes" id="UP000824231">
    <property type="component" value="Unassembled WGS sequence"/>
</dbReference>
<proteinExistence type="predicted"/>